<gene>
    <name evidence="2" type="ORF">HNR59_002472</name>
</gene>
<evidence type="ECO:0000313" key="2">
    <source>
        <dbReference type="EMBL" id="MBB6013127.1"/>
    </source>
</evidence>
<accession>A0A7W9VWH3</accession>
<evidence type="ECO:0000256" key="1">
    <source>
        <dbReference type="PIRSR" id="PIRSR613078-2"/>
    </source>
</evidence>
<reference evidence="2 3" key="1">
    <citation type="submission" date="2020-08" db="EMBL/GenBank/DDBJ databases">
        <title>Genomic Encyclopedia of Type Strains, Phase IV (KMG-IV): sequencing the most valuable type-strain genomes for metagenomic binning, comparative biology and taxonomic classification.</title>
        <authorList>
            <person name="Goeker M."/>
        </authorList>
    </citation>
    <scope>NUCLEOTIDE SEQUENCE [LARGE SCALE GENOMIC DNA]</scope>
    <source>
        <strain evidence="2 3">DSM 11099</strain>
    </source>
</reference>
<dbReference type="SUPFAM" id="SSF53254">
    <property type="entry name" value="Phosphoglycerate mutase-like"/>
    <property type="match status" value="1"/>
</dbReference>
<dbReference type="SMART" id="SM00855">
    <property type="entry name" value="PGAM"/>
    <property type="match status" value="1"/>
</dbReference>
<proteinExistence type="predicted"/>
<evidence type="ECO:0000313" key="3">
    <source>
        <dbReference type="Proteomes" id="UP000533306"/>
    </source>
</evidence>
<keyword evidence="3" id="KW-1185">Reference proteome</keyword>
<dbReference type="Proteomes" id="UP000533306">
    <property type="component" value="Unassembled WGS sequence"/>
</dbReference>
<dbReference type="EMBL" id="JACHEU010000001">
    <property type="protein sequence ID" value="MBB6013127.1"/>
    <property type="molecule type" value="Genomic_DNA"/>
</dbReference>
<dbReference type="InterPro" id="IPR013078">
    <property type="entry name" value="His_Pase_superF_clade-1"/>
</dbReference>
<dbReference type="Gene3D" id="3.40.50.1240">
    <property type="entry name" value="Phosphoglycerate mutase-like"/>
    <property type="match status" value="1"/>
</dbReference>
<dbReference type="GO" id="GO:0016787">
    <property type="term" value="F:hydrolase activity"/>
    <property type="evidence" value="ECO:0007669"/>
    <property type="project" value="UniProtKB-KW"/>
</dbReference>
<dbReference type="PANTHER" id="PTHR47623">
    <property type="entry name" value="OS09G0287300 PROTEIN"/>
    <property type="match status" value="1"/>
</dbReference>
<protein>
    <submittedName>
        <fullName evidence="2">Phosphohistidine phosphatase</fullName>
        <ecNumber evidence="2">3.1.3.-</ecNumber>
    </submittedName>
</protein>
<dbReference type="PANTHER" id="PTHR47623:SF1">
    <property type="entry name" value="OS09G0287300 PROTEIN"/>
    <property type="match status" value="1"/>
</dbReference>
<feature type="binding site" evidence="1">
    <location>
        <position position="58"/>
    </location>
    <ligand>
        <name>substrate</name>
    </ligand>
</feature>
<sequence length="167" mass="17906">MAKLYLLRHAKAGWAQPGMCDFDRPLDAAGREEAAMTGDVMRKCGYLPDLTLCSKARRAQETLEGIAGSLDTSRVILLEALYTEDAAFYLETVRAYGHFGSILVIGHNPMMEDLTLAISGDGEPGALDTLNHGFPTAGLAVLKFEGNLEEAGPGKGYLQAFLTPVSV</sequence>
<comment type="caution">
    <text evidence="2">The sequence shown here is derived from an EMBL/GenBank/DDBJ whole genome shotgun (WGS) entry which is preliminary data.</text>
</comment>
<dbReference type="AlphaFoldDB" id="A0A7W9VWH3"/>
<dbReference type="InterPro" id="IPR029033">
    <property type="entry name" value="His_PPase_superfam"/>
</dbReference>
<keyword evidence="2" id="KW-0378">Hydrolase</keyword>
<dbReference type="Pfam" id="PF00300">
    <property type="entry name" value="His_Phos_1"/>
    <property type="match status" value="1"/>
</dbReference>
<organism evidence="2 3">
    <name type="scientific">Aquamicrobium lusatiense</name>
    <dbReference type="NCBI Taxonomy" id="89772"/>
    <lineage>
        <taxon>Bacteria</taxon>
        <taxon>Pseudomonadati</taxon>
        <taxon>Pseudomonadota</taxon>
        <taxon>Alphaproteobacteria</taxon>
        <taxon>Hyphomicrobiales</taxon>
        <taxon>Phyllobacteriaceae</taxon>
        <taxon>Aquamicrobium</taxon>
    </lineage>
</organism>
<name>A0A7W9VWH3_9HYPH</name>
<dbReference type="EC" id="3.1.3.-" evidence="2"/>
<dbReference type="CDD" id="cd07067">
    <property type="entry name" value="HP_PGM_like"/>
    <property type="match status" value="1"/>
</dbReference>
<dbReference type="RefSeq" id="WP_183830605.1">
    <property type="nucleotide sequence ID" value="NZ_JACHEU010000001.1"/>
</dbReference>